<dbReference type="EMBL" id="JAUIRO010000009">
    <property type="protein sequence ID" value="KAK0701875.1"/>
    <property type="molecule type" value="Genomic_DNA"/>
</dbReference>
<dbReference type="InterPro" id="IPR039461">
    <property type="entry name" value="Peptidase_M49"/>
</dbReference>
<evidence type="ECO:0000313" key="3">
    <source>
        <dbReference type="EMBL" id="KAK0701875.1"/>
    </source>
</evidence>
<comment type="caution">
    <text evidence="3">The sequence shown here is derived from an EMBL/GenBank/DDBJ whole genome shotgun (WGS) entry which is preliminary data.</text>
</comment>
<sequence length="548" mass="61012">MARAAWHGSRIILRQVSAEMRDSPRGTRCISGVHCHVSLQLGQLLRKFIAGEGDQKFIPDLTAESLRKLAAISSETKSRLETILNPLLAVPPFALGYPGKNAQSNYYPGAGLISQEEIAKVSDMMEKHSIGPENTRIRKPAEDGNPIYHLLQASSAETEDISNTPQELARGIFLVKGGHAEELSTVCIDLERAKQYASNSNQLQVLTRYIESFRTGSMMAFQESQKAWVKDVAARVENVIGFIEPYRDPAGIRSEWEGMIGIADPGEVASLKRLVESSTAIIWQLLWALEGVNDGKGPFEKGHFEAPDFTCLHALAVCRSVVFEASNLPNYNHIRENYGFENIVFANRLAVNHNPNLPCPWVKPSELKRFKSSTHIVRFLTTAIHELLGHGSGKLLSETQPGTYNFDKQSPPISPLTREAVTSHYLPSQTWNSVFGGLAGTVEECRAILVSEYLMNNKELLEIFKYTDNSNITADDLLYVTYLNIGVDGLQALESYNAQNQAWGQAHHPAHFSILKHMLQDIVIAESRPSGVEEDKMKTKNEENVRWS</sequence>
<accession>A0AA39ZQL3</accession>
<dbReference type="PANTHER" id="PTHR23422:SF11">
    <property type="entry name" value="DIPEPTIDYL PEPTIDASE 3"/>
    <property type="match status" value="1"/>
</dbReference>
<gene>
    <name evidence="3" type="ORF">B0T26DRAFT_815882</name>
</gene>
<dbReference type="Gene3D" id="3.30.540.30">
    <property type="match status" value="2"/>
</dbReference>
<organism evidence="3 4">
    <name type="scientific">Lasiosphaeria miniovina</name>
    <dbReference type="NCBI Taxonomy" id="1954250"/>
    <lineage>
        <taxon>Eukaryota</taxon>
        <taxon>Fungi</taxon>
        <taxon>Dikarya</taxon>
        <taxon>Ascomycota</taxon>
        <taxon>Pezizomycotina</taxon>
        <taxon>Sordariomycetes</taxon>
        <taxon>Sordariomycetidae</taxon>
        <taxon>Sordariales</taxon>
        <taxon>Lasiosphaeriaceae</taxon>
        <taxon>Lasiosphaeria</taxon>
    </lineage>
</organism>
<dbReference type="Proteomes" id="UP001172101">
    <property type="component" value="Unassembled WGS sequence"/>
</dbReference>
<keyword evidence="4" id="KW-1185">Reference proteome</keyword>
<dbReference type="AlphaFoldDB" id="A0AA39ZQL3"/>
<dbReference type="GO" id="GO:0005737">
    <property type="term" value="C:cytoplasm"/>
    <property type="evidence" value="ECO:0007669"/>
    <property type="project" value="TreeGrafter"/>
</dbReference>
<keyword evidence="2" id="KW-0378">Hydrolase</keyword>
<dbReference type="Pfam" id="PF03571">
    <property type="entry name" value="Peptidase_M49"/>
    <property type="match status" value="1"/>
</dbReference>
<dbReference type="PANTHER" id="PTHR23422">
    <property type="entry name" value="DIPEPTIDYL PEPTIDASE III-RELATED"/>
    <property type="match status" value="1"/>
</dbReference>
<dbReference type="GO" id="GO:0046872">
    <property type="term" value="F:metal ion binding"/>
    <property type="evidence" value="ECO:0007669"/>
    <property type="project" value="UniProtKB-KW"/>
</dbReference>
<dbReference type="GeneID" id="85330649"/>
<protein>
    <submittedName>
        <fullName evidence="3">Peptidase family M49-domain-containing protein</fullName>
    </submittedName>
</protein>
<reference evidence="3" key="1">
    <citation type="submission" date="2023-06" db="EMBL/GenBank/DDBJ databases">
        <title>Genome-scale phylogeny and comparative genomics of the fungal order Sordariales.</title>
        <authorList>
            <consortium name="Lawrence Berkeley National Laboratory"/>
            <person name="Hensen N."/>
            <person name="Bonometti L."/>
            <person name="Westerberg I."/>
            <person name="Brannstrom I.O."/>
            <person name="Guillou S."/>
            <person name="Cros-Aarteil S."/>
            <person name="Calhoun S."/>
            <person name="Haridas S."/>
            <person name="Kuo A."/>
            <person name="Mondo S."/>
            <person name="Pangilinan J."/>
            <person name="Riley R."/>
            <person name="LaButti K."/>
            <person name="Andreopoulos B."/>
            <person name="Lipzen A."/>
            <person name="Chen C."/>
            <person name="Yanf M."/>
            <person name="Daum C."/>
            <person name="Ng V."/>
            <person name="Clum A."/>
            <person name="Steindorff A."/>
            <person name="Ohm R."/>
            <person name="Martin F."/>
            <person name="Silar P."/>
            <person name="Natvig D."/>
            <person name="Lalanne C."/>
            <person name="Gautier V."/>
            <person name="Ament-velasquez S.L."/>
            <person name="Kruys A."/>
            <person name="Hutchinson M.I."/>
            <person name="Powell A.J."/>
            <person name="Barry K."/>
            <person name="Miller A.N."/>
            <person name="Grigoriev I.V."/>
            <person name="Debuchy R."/>
            <person name="Gladieux P."/>
            <person name="Thoren M.H."/>
            <person name="Johannesson H."/>
        </authorList>
    </citation>
    <scope>NUCLEOTIDE SEQUENCE</scope>
    <source>
        <strain evidence="3">SMH2392-1A</strain>
    </source>
</reference>
<name>A0AA39ZQL3_9PEZI</name>
<dbReference type="RefSeq" id="XP_060289539.1">
    <property type="nucleotide sequence ID" value="XM_060447379.1"/>
</dbReference>
<evidence type="ECO:0000256" key="1">
    <source>
        <dbReference type="ARBA" id="ARBA00022723"/>
    </source>
</evidence>
<evidence type="ECO:0000256" key="2">
    <source>
        <dbReference type="ARBA" id="ARBA00022801"/>
    </source>
</evidence>
<proteinExistence type="predicted"/>
<keyword evidence="1" id="KW-0479">Metal-binding</keyword>
<dbReference type="GO" id="GO:0008239">
    <property type="term" value="F:dipeptidyl-peptidase activity"/>
    <property type="evidence" value="ECO:0007669"/>
    <property type="project" value="TreeGrafter"/>
</dbReference>
<evidence type="ECO:0000313" key="4">
    <source>
        <dbReference type="Proteomes" id="UP001172101"/>
    </source>
</evidence>